<dbReference type="CDD" id="cd04301">
    <property type="entry name" value="NAT_SF"/>
    <property type="match status" value="1"/>
</dbReference>
<gene>
    <name evidence="2" type="ordered locus">Ta1382</name>
</gene>
<dbReference type="eggNOG" id="arCOG00842">
    <property type="taxonomic scope" value="Archaea"/>
</dbReference>
<dbReference type="InParanoid" id="Q9HIF7"/>
<dbReference type="PROSITE" id="PS51186">
    <property type="entry name" value="GNAT"/>
    <property type="match status" value="1"/>
</dbReference>
<dbReference type="InterPro" id="IPR000182">
    <property type="entry name" value="GNAT_dom"/>
</dbReference>
<feature type="domain" description="N-acetyltransferase" evidence="1">
    <location>
        <begin position="11"/>
        <end position="176"/>
    </location>
</feature>
<dbReference type="HOGENOM" id="CLU_013985_3_2_2"/>
<sequence length="181" mass="21205">MRPVIIESEDVKIGLIVKEDLQRLYEIFNNPKGARFIRDPTQIFFPEDLDEFYDSLRKNKEKTRIYAILYGKAADFIGTIGLYDIDTKNSYAYIAFGIDQKYWGRGITTKAVSLMMKYAFDTMHLRKLISSVFEPNVASRKVLEKNGFEEVGRYRRQGYVPGYGFADEVLFERFNEKIIYI</sequence>
<dbReference type="EMBL" id="AL445067">
    <property type="protein sequence ID" value="CAC12503.1"/>
    <property type="molecule type" value="Genomic_DNA"/>
</dbReference>
<dbReference type="Gene3D" id="3.40.630.30">
    <property type="match status" value="1"/>
</dbReference>
<accession>Q9HIF7</accession>
<name>Q9HIF7_THEAC</name>
<dbReference type="PANTHER" id="PTHR43328">
    <property type="entry name" value="ACETYLTRANSFERASE-RELATED"/>
    <property type="match status" value="1"/>
</dbReference>
<dbReference type="PaxDb" id="273075-Ta1382"/>
<protein>
    <recommendedName>
        <fullName evidence="1">N-acetyltransferase domain-containing protein</fullName>
    </recommendedName>
</protein>
<dbReference type="EnsemblBacteria" id="CAC12503">
    <property type="protein sequence ID" value="CAC12503"/>
    <property type="gene ID" value="CAC12503"/>
</dbReference>
<dbReference type="AlphaFoldDB" id="Q9HIF7"/>
<dbReference type="KEGG" id="tac:Ta1382"/>
<dbReference type="SUPFAM" id="SSF55729">
    <property type="entry name" value="Acyl-CoA N-acyltransferases (Nat)"/>
    <property type="match status" value="1"/>
</dbReference>
<keyword evidence="3" id="KW-1185">Reference proteome</keyword>
<dbReference type="Pfam" id="PF13302">
    <property type="entry name" value="Acetyltransf_3"/>
    <property type="match status" value="1"/>
</dbReference>
<dbReference type="OrthoDB" id="120213at2157"/>
<proteinExistence type="predicted"/>
<dbReference type="InterPro" id="IPR016181">
    <property type="entry name" value="Acyl_CoA_acyltransferase"/>
</dbReference>
<organism evidence="2 3">
    <name type="scientific">Thermoplasma acidophilum (strain ATCC 25905 / DSM 1728 / JCM 9062 / NBRC 15155 / AMRC-C165)</name>
    <dbReference type="NCBI Taxonomy" id="273075"/>
    <lineage>
        <taxon>Archaea</taxon>
        <taxon>Methanobacteriati</taxon>
        <taxon>Thermoplasmatota</taxon>
        <taxon>Thermoplasmata</taxon>
        <taxon>Thermoplasmatales</taxon>
        <taxon>Thermoplasmataceae</taxon>
        <taxon>Thermoplasma</taxon>
    </lineage>
</organism>
<evidence type="ECO:0000313" key="2">
    <source>
        <dbReference type="EMBL" id="CAC12503.1"/>
    </source>
</evidence>
<evidence type="ECO:0000313" key="3">
    <source>
        <dbReference type="Proteomes" id="UP000001024"/>
    </source>
</evidence>
<evidence type="ECO:0000259" key="1">
    <source>
        <dbReference type="PROSITE" id="PS51186"/>
    </source>
</evidence>
<dbReference type="RefSeq" id="WP_010901788.1">
    <property type="nucleotide sequence ID" value="NC_002578.1"/>
</dbReference>
<dbReference type="PANTHER" id="PTHR43328:SF1">
    <property type="entry name" value="N-ACETYLTRANSFERASE DOMAIN-CONTAINING PROTEIN"/>
    <property type="match status" value="1"/>
</dbReference>
<reference evidence="2 3" key="1">
    <citation type="journal article" date="2000" name="Nature">
        <title>The genome sequence of the thermoacidophilic scavenger Thermoplasma acidophilum.</title>
        <authorList>
            <person name="Ruepp A."/>
            <person name="Graml W."/>
            <person name="Santos-Martinez M.L."/>
            <person name="Koretke K.K."/>
            <person name="Volker C."/>
            <person name="Mewes H.W."/>
            <person name="Frishman D."/>
            <person name="Stocker S."/>
            <person name="Lupas A.N."/>
            <person name="Baumeister W."/>
        </authorList>
    </citation>
    <scope>NUCLEOTIDE SEQUENCE [LARGE SCALE GENOMIC DNA]</scope>
    <source>
        <strain evidence="3">ATCC 25905 / DSM 1728 / JCM 9062 / NBRC 15155 / AMRC-C165</strain>
    </source>
</reference>
<dbReference type="GO" id="GO:0016747">
    <property type="term" value="F:acyltransferase activity, transferring groups other than amino-acyl groups"/>
    <property type="evidence" value="ECO:0007669"/>
    <property type="project" value="InterPro"/>
</dbReference>
<dbReference type="Proteomes" id="UP000001024">
    <property type="component" value="Chromosome"/>
</dbReference>